<comment type="similarity">
    <text evidence="2">Belongs to the MAP65/ASE1 family.</text>
</comment>
<organism evidence="6 7">
    <name type="scientific">Cardamine amara subsp. amara</name>
    <dbReference type="NCBI Taxonomy" id="228776"/>
    <lineage>
        <taxon>Eukaryota</taxon>
        <taxon>Viridiplantae</taxon>
        <taxon>Streptophyta</taxon>
        <taxon>Embryophyta</taxon>
        <taxon>Tracheophyta</taxon>
        <taxon>Spermatophyta</taxon>
        <taxon>Magnoliopsida</taxon>
        <taxon>eudicotyledons</taxon>
        <taxon>Gunneridae</taxon>
        <taxon>Pentapetalae</taxon>
        <taxon>rosids</taxon>
        <taxon>malvids</taxon>
        <taxon>Brassicales</taxon>
        <taxon>Brassicaceae</taxon>
        <taxon>Cardamineae</taxon>
        <taxon>Cardamine</taxon>
    </lineage>
</organism>
<accession>A0ABD1ANA4</accession>
<dbReference type="GO" id="GO:0005874">
    <property type="term" value="C:microtubule"/>
    <property type="evidence" value="ECO:0007669"/>
    <property type="project" value="UniProtKB-KW"/>
</dbReference>
<protein>
    <submittedName>
        <fullName evidence="6">65-kDa microtubule-associated protein 4</fullName>
    </submittedName>
</protein>
<keyword evidence="5" id="KW-0206">Cytoskeleton</keyword>
<reference evidence="6 7" key="1">
    <citation type="submission" date="2024-04" db="EMBL/GenBank/DDBJ databases">
        <title>Genome assembly C_amara_ONT_v2.</title>
        <authorList>
            <person name="Yant L."/>
            <person name="Moore C."/>
            <person name="Slenker M."/>
        </authorList>
    </citation>
    <scope>NUCLEOTIDE SEQUENCE [LARGE SCALE GENOMIC DNA]</scope>
    <source>
        <tissue evidence="6">Leaf</tissue>
    </source>
</reference>
<keyword evidence="7" id="KW-1185">Reference proteome</keyword>
<keyword evidence="4" id="KW-0175">Coiled coil</keyword>
<gene>
    <name evidence="6" type="ORF">V5N11_034963</name>
</gene>
<dbReference type="PANTHER" id="PTHR19321">
    <property type="entry name" value="PROTEIN REGULATOR OF CYTOKINESIS 1 PRC1-RELATED"/>
    <property type="match status" value="1"/>
</dbReference>
<dbReference type="Proteomes" id="UP001558713">
    <property type="component" value="Unassembled WGS sequence"/>
</dbReference>
<evidence type="ECO:0000256" key="3">
    <source>
        <dbReference type="ARBA" id="ARBA00022701"/>
    </source>
</evidence>
<dbReference type="InterPro" id="IPR007145">
    <property type="entry name" value="MAP65_Ase1_PRC1"/>
</dbReference>
<evidence type="ECO:0000256" key="5">
    <source>
        <dbReference type="ARBA" id="ARBA00023212"/>
    </source>
</evidence>
<dbReference type="EMBL" id="JBANAX010000456">
    <property type="protein sequence ID" value="KAL1208247.1"/>
    <property type="molecule type" value="Genomic_DNA"/>
</dbReference>
<dbReference type="PANTHER" id="PTHR19321:SF52">
    <property type="entry name" value="65-KDA MICROTUBULE-ASSOCIATED PROTEIN 4"/>
    <property type="match status" value="1"/>
</dbReference>
<dbReference type="AlphaFoldDB" id="A0ABD1ANA4"/>
<evidence type="ECO:0000256" key="2">
    <source>
        <dbReference type="ARBA" id="ARBA00006187"/>
    </source>
</evidence>
<evidence type="ECO:0000256" key="4">
    <source>
        <dbReference type="ARBA" id="ARBA00023054"/>
    </source>
</evidence>
<keyword evidence="3" id="KW-0493">Microtubule</keyword>
<dbReference type="Pfam" id="PF03999">
    <property type="entry name" value="MAP65_ASE1"/>
    <property type="match status" value="1"/>
</dbReference>
<comment type="subcellular location">
    <subcellularLocation>
        <location evidence="1">Cytoplasm</location>
        <location evidence="1">Cytoskeleton</location>
    </subcellularLocation>
</comment>
<evidence type="ECO:0000313" key="7">
    <source>
        <dbReference type="Proteomes" id="UP001558713"/>
    </source>
</evidence>
<keyword evidence="5" id="KW-0963">Cytoplasm</keyword>
<evidence type="ECO:0000313" key="6">
    <source>
        <dbReference type="EMBL" id="KAL1208247.1"/>
    </source>
</evidence>
<sequence length="199" mass="22437">MMRNSTEQFSRIETTCGFLLRQLQEIWNEMGETEDEKDADLADIEKECLSVYKQKVDEASRCKANLLKEIKAEIAAIGSSMGGQEIHSNSRVGENLKEELENVNVQLEGLHKRKTERMNRFKEVIDQSFQLGNPTDYLNKFAAEETDISLQKEKSQVLEEVSKSCSLPVGALESAGHTCGRAKDISQSHLQHCSVRAED</sequence>
<comment type="caution">
    <text evidence="6">The sequence shown here is derived from an EMBL/GenBank/DDBJ whole genome shotgun (WGS) entry which is preliminary data.</text>
</comment>
<proteinExistence type="inferred from homology"/>
<name>A0ABD1ANA4_CARAN</name>
<evidence type="ECO:0000256" key="1">
    <source>
        <dbReference type="ARBA" id="ARBA00004245"/>
    </source>
</evidence>